<dbReference type="InterPro" id="IPR002553">
    <property type="entry name" value="Clathrin/coatomer_adapt-like_N"/>
</dbReference>
<dbReference type="InterPro" id="IPR016024">
    <property type="entry name" value="ARM-type_fold"/>
</dbReference>
<keyword evidence="4" id="KW-0653">Protein transport</keyword>
<keyword evidence="8" id="KW-1185">Reference proteome</keyword>
<protein>
    <submittedName>
        <fullName evidence="7">Clathrin/coatomer adaptor, adaptin-like protein</fullName>
    </submittedName>
</protein>
<dbReference type="Proteomes" id="UP000193922">
    <property type="component" value="Unassembled WGS sequence"/>
</dbReference>
<dbReference type="GeneID" id="63801140"/>
<feature type="domain" description="Clathrin/coatomer adaptor adaptin-like N-terminal" evidence="6">
    <location>
        <begin position="45"/>
        <end position="559"/>
    </location>
</feature>
<evidence type="ECO:0000256" key="1">
    <source>
        <dbReference type="ARBA" id="ARBA00004308"/>
    </source>
</evidence>
<dbReference type="STRING" id="61395.A0A1Y1WEX6"/>
<dbReference type="SUPFAM" id="SSF48371">
    <property type="entry name" value="ARM repeat"/>
    <property type="match status" value="1"/>
</dbReference>
<evidence type="ECO:0000256" key="2">
    <source>
        <dbReference type="ARBA" id="ARBA00006613"/>
    </source>
</evidence>
<dbReference type="GO" id="GO:0030117">
    <property type="term" value="C:membrane coat"/>
    <property type="evidence" value="ECO:0007669"/>
    <property type="project" value="InterPro"/>
</dbReference>
<dbReference type="PANTHER" id="PTHR11134">
    <property type="entry name" value="ADAPTOR COMPLEX SUBUNIT BETA FAMILY MEMBER"/>
    <property type="match status" value="1"/>
</dbReference>
<dbReference type="InterPro" id="IPR011989">
    <property type="entry name" value="ARM-like"/>
</dbReference>
<evidence type="ECO:0000259" key="6">
    <source>
        <dbReference type="Pfam" id="PF01602"/>
    </source>
</evidence>
<dbReference type="InterPro" id="IPR026739">
    <property type="entry name" value="AP_beta"/>
</dbReference>
<dbReference type="RefSeq" id="XP_040745446.1">
    <property type="nucleotide sequence ID" value="XM_040884492.1"/>
</dbReference>
<dbReference type="GO" id="GO:0016192">
    <property type="term" value="P:vesicle-mediated transport"/>
    <property type="evidence" value="ECO:0007669"/>
    <property type="project" value="InterPro"/>
</dbReference>
<comment type="caution">
    <text evidence="7">The sequence shown here is derived from an EMBL/GenBank/DDBJ whole genome shotgun (WGS) entry which is preliminary data.</text>
</comment>
<evidence type="ECO:0000313" key="7">
    <source>
        <dbReference type="EMBL" id="ORX72022.1"/>
    </source>
</evidence>
<keyword evidence="3" id="KW-0813">Transport</keyword>
<dbReference type="AlphaFoldDB" id="A0A1Y1WEX6"/>
<reference evidence="7 8" key="1">
    <citation type="submission" date="2016-07" db="EMBL/GenBank/DDBJ databases">
        <title>Pervasive Adenine N6-methylation of Active Genes in Fungi.</title>
        <authorList>
            <consortium name="DOE Joint Genome Institute"/>
            <person name="Mondo S.J."/>
            <person name="Dannebaum R.O."/>
            <person name="Kuo R.C."/>
            <person name="Labutti K."/>
            <person name="Haridas S."/>
            <person name="Kuo A."/>
            <person name="Salamov A."/>
            <person name="Ahrendt S.R."/>
            <person name="Lipzen A."/>
            <person name="Sullivan W."/>
            <person name="Andreopoulos W.B."/>
            <person name="Clum A."/>
            <person name="Lindquist E."/>
            <person name="Daum C."/>
            <person name="Ramamoorthy G.K."/>
            <person name="Gryganskyi A."/>
            <person name="Culley D."/>
            <person name="Magnuson J.K."/>
            <person name="James T.Y."/>
            <person name="O'Malley M.A."/>
            <person name="Stajich J.E."/>
            <person name="Spatafora J.W."/>
            <person name="Visel A."/>
            <person name="Grigoriev I.V."/>
        </authorList>
    </citation>
    <scope>NUCLEOTIDE SEQUENCE [LARGE SCALE GENOMIC DNA]</scope>
    <source>
        <strain evidence="7 8">ATCC 12442</strain>
    </source>
</reference>
<proteinExistence type="inferred from homology"/>
<dbReference type="GO" id="GO:0006886">
    <property type="term" value="P:intracellular protein transport"/>
    <property type="evidence" value="ECO:0007669"/>
    <property type="project" value="InterPro"/>
</dbReference>
<dbReference type="GO" id="GO:0012505">
    <property type="term" value="C:endomembrane system"/>
    <property type="evidence" value="ECO:0007669"/>
    <property type="project" value="UniProtKB-SubCell"/>
</dbReference>
<evidence type="ECO:0000313" key="8">
    <source>
        <dbReference type="Proteomes" id="UP000193922"/>
    </source>
</evidence>
<accession>A0A1Y1WEX6</accession>
<gene>
    <name evidence="7" type="ORF">DL89DRAFT_221114</name>
</gene>
<evidence type="ECO:0000256" key="5">
    <source>
        <dbReference type="ARBA" id="ARBA00023136"/>
    </source>
</evidence>
<keyword evidence="5" id="KW-0472">Membrane</keyword>
<organism evidence="7 8">
    <name type="scientific">Linderina pennispora</name>
    <dbReference type="NCBI Taxonomy" id="61395"/>
    <lineage>
        <taxon>Eukaryota</taxon>
        <taxon>Fungi</taxon>
        <taxon>Fungi incertae sedis</taxon>
        <taxon>Zoopagomycota</taxon>
        <taxon>Kickxellomycotina</taxon>
        <taxon>Kickxellomycetes</taxon>
        <taxon>Kickxellales</taxon>
        <taxon>Kickxellaceae</taxon>
        <taxon>Linderina</taxon>
    </lineage>
</organism>
<dbReference type="OrthoDB" id="10254310at2759"/>
<feature type="non-terminal residue" evidence="7">
    <location>
        <position position="560"/>
    </location>
</feature>
<comment type="subcellular location">
    <subcellularLocation>
        <location evidence="1">Endomembrane system</location>
    </subcellularLocation>
</comment>
<dbReference type="EMBL" id="MCFD01000003">
    <property type="protein sequence ID" value="ORX72022.1"/>
    <property type="molecule type" value="Genomic_DNA"/>
</dbReference>
<dbReference type="Gene3D" id="1.25.10.10">
    <property type="entry name" value="Leucine-rich Repeat Variant"/>
    <property type="match status" value="1"/>
</dbReference>
<name>A0A1Y1WEX6_9FUNG</name>
<comment type="similarity">
    <text evidence="2">Belongs to the adaptor complexes large subunit family.</text>
</comment>
<evidence type="ECO:0000256" key="3">
    <source>
        <dbReference type="ARBA" id="ARBA00022448"/>
    </source>
</evidence>
<evidence type="ECO:0000256" key="4">
    <source>
        <dbReference type="ARBA" id="ARBA00022927"/>
    </source>
</evidence>
<sequence>MAFAQDAAKLSLRLSEGLVENALEFGLDTPGSFYDNAEFKLSLVRQELSSASDKDKVTALKRLLAAIAKGHDVSEYFADVVKNVASGNLELRRLVYIYLLRYAEQEQDLALLSINTFQRDLTDQNQVIRAMALRVMSSTRVPVISSIVMVAVRKSAADGSPHVRKTAAFAARKLVRLDPGLREELTGVVSGMLGESSPLAVGAVIQAFQAVCPEKTELVHGHFRRWCGMVVDLDEWGQVELIKLLTRYARTQFEQPQDGNQQLDPDHMLLLRSLQPLQQSRNSAVVLAAVSAHYHLAPTGMLDALGKPLVRLLRSSREAGYVALSNILLVARRRPQAFKEHVRSFFIAAGDARFARRLKLQVLEALVSRDTVNTLVPELASYAKSPRADISIGAVGVIVACARAVRETSLDCFRSLLLMLDDARPAVADAAMQAVGVLLCDGTVRDAPARQGSATLYDILCFLARKLERLTGEVARATVFALVSRFLESRFGMLHAMDVLRVGARGFAGEGELAKEQVLQLAVRLAANDKAAELRAYVFTLARYDVSFRVRDRARLLRAL</sequence>
<dbReference type="Pfam" id="PF01602">
    <property type="entry name" value="Adaptin_N"/>
    <property type="match status" value="1"/>
</dbReference>